<reference evidence="1" key="1">
    <citation type="submission" date="2021-05" db="EMBL/GenBank/DDBJ databases">
        <authorList>
            <person name="Pan Q."/>
            <person name="Jouanno E."/>
            <person name="Zahm M."/>
            <person name="Klopp C."/>
            <person name="Cabau C."/>
            <person name="Louis A."/>
            <person name="Berthelot C."/>
            <person name="Parey E."/>
            <person name="Roest Crollius H."/>
            <person name="Montfort J."/>
            <person name="Robinson-Rechavi M."/>
            <person name="Bouchez O."/>
            <person name="Lampietro C."/>
            <person name="Lopez Roques C."/>
            <person name="Donnadieu C."/>
            <person name="Postlethwait J."/>
            <person name="Bobe J."/>
            <person name="Dillon D."/>
            <person name="Chandos A."/>
            <person name="von Hippel F."/>
            <person name="Guiguen Y."/>
        </authorList>
    </citation>
    <scope>NUCLEOTIDE SEQUENCE</scope>
    <source>
        <strain evidence="1">YG-Jan2019</strain>
    </source>
</reference>
<organism evidence="1 2">
    <name type="scientific">Dallia pectoralis</name>
    <name type="common">Alaska blackfish</name>
    <dbReference type="NCBI Taxonomy" id="75939"/>
    <lineage>
        <taxon>Eukaryota</taxon>
        <taxon>Metazoa</taxon>
        <taxon>Chordata</taxon>
        <taxon>Craniata</taxon>
        <taxon>Vertebrata</taxon>
        <taxon>Euteleostomi</taxon>
        <taxon>Actinopterygii</taxon>
        <taxon>Neopterygii</taxon>
        <taxon>Teleostei</taxon>
        <taxon>Protacanthopterygii</taxon>
        <taxon>Esociformes</taxon>
        <taxon>Umbridae</taxon>
        <taxon>Dallia</taxon>
    </lineage>
</organism>
<keyword evidence="2" id="KW-1185">Reference proteome</keyword>
<evidence type="ECO:0000313" key="1">
    <source>
        <dbReference type="EMBL" id="KAJ7988348.1"/>
    </source>
</evidence>
<gene>
    <name evidence="1" type="ORF">DPEC_G00322630</name>
</gene>
<protein>
    <submittedName>
        <fullName evidence="1">Uncharacterized protein</fullName>
    </submittedName>
</protein>
<dbReference type="EMBL" id="CM055758">
    <property type="protein sequence ID" value="KAJ7988348.1"/>
    <property type="molecule type" value="Genomic_DNA"/>
</dbReference>
<dbReference type="Proteomes" id="UP001157502">
    <property type="component" value="Chromosome 31"/>
</dbReference>
<comment type="caution">
    <text evidence="1">The sequence shown here is derived from an EMBL/GenBank/DDBJ whole genome shotgun (WGS) entry which is preliminary data.</text>
</comment>
<proteinExistence type="predicted"/>
<sequence length="100" mass="11527">MYAKKRFSTRCYRPATSTRFHAQRQRPLGNSPRRATAQGFIRPSPPAQSSIFFFVKKNDDGLRPCIDPRAPDKVRVKHRCLFLLYPALLNCFMELASLPT</sequence>
<accession>A0ACC2FAF9</accession>
<name>A0ACC2FAF9_DALPE</name>
<evidence type="ECO:0000313" key="2">
    <source>
        <dbReference type="Proteomes" id="UP001157502"/>
    </source>
</evidence>